<feature type="domain" description="Succinyl-CoA synthetase-like flavodoxin" evidence="5">
    <location>
        <begin position="127"/>
        <end position="258"/>
    </location>
</feature>
<accession>X0YLW5</accession>
<evidence type="ECO:0000259" key="4">
    <source>
        <dbReference type="Pfam" id="PF13380"/>
    </source>
</evidence>
<dbReference type="Pfam" id="PF13607">
    <property type="entry name" value="Succ_CoA_lig"/>
    <property type="match status" value="1"/>
</dbReference>
<protein>
    <recommendedName>
        <fullName evidence="7">CoA-binding domain-containing protein</fullName>
    </recommendedName>
</protein>
<dbReference type="InterPro" id="IPR003781">
    <property type="entry name" value="CoA-bd"/>
</dbReference>
<keyword evidence="3" id="KW-0067">ATP-binding</keyword>
<evidence type="ECO:0008006" key="7">
    <source>
        <dbReference type="Google" id="ProtNLM"/>
    </source>
</evidence>
<dbReference type="GO" id="GO:0005524">
    <property type="term" value="F:ATP binding"/>
    <property type="evidence" value="ECO:0007669"/>
    <property type="project" value="UniProtKB-KW"/>
</dbReference>
<dbReference type="GO" id="GO:0016874">
    <property type="term" value="F:ligase activity"/>
    <property type="evidence" value="ECO:0007669"/>
    <property type="project" value="UniProtKB-KW"/>
</dbReference>
<dbReference type="InterPro" id="IPR032875">
    <property type="entry name" value="Succ_CoA_lig_flav_dom"/>
</dbReference>
<dbReference type="Pfam" id="PF13380">
    <property type="entry name" value="CoA_binding_2"/>
    <property type="match status" value="1"/>
</dbReference>
<dbReference type="InterPro" id="IPR036291">
    <property type="entry name" value="NAD(P)-bd_dom_sf"/>
</dbReference>
<dbReference type="PANTHER" id="PTHR43334">
    <property type="entry name" value="ACETATE--COA LIGASE [ADP-FORMING]"/>
    <property type="match status" value="1"/>
</dbReference>
<dbReference type="SUPFAM" id="SSF51735">
    <property type="entry name" value="NAD(P)-binding Rossmann-fold domains"/>
    <property type="match status" value="1"/>
</dbReference>
<comment type="caution">
    <text evidence="6">The sequence shown here is derived from an EMBL/GenBank/DDBJ whole genome shotgun (WGS) entry which is preliminary data.</text>
</comment>
<dbReference type="AlphaFoldDB" id="X0YLW5"/>
<evidence type="ECO:0000259" key="5">
    <source>
        <dbReference type="Pfam" id="PF13607"/>
    </source>
</evidence>
<organism evidence="6">
    <name type="scientific">marine sediment metagenome</name>
    <dbReference type="NCBI Taxonomy" id="412755"/>
    <lineage>
        <taxon>unclassified sequences</taxon>
        <taxon>metagenomes</taxon>
        <taxon>ecological metagenomes</taxon>
    </lineage>
</organism>
<gene>
    <name evidence="6" type="ORF">S01H4_06817</name>
</gene>
<dbReference type="InterPro" id="IPR016102">
    <property type="entry name" value="Succinyl-CoA_synth-like"/>
</dbReference>
<keyword evidence="1" id="KW-0436">Ligase</keyword>
<dbReference type="PANTHER" id="PTHR43334:SF2">
    <property type="entry name" value="ACETATE--COA LIGASE [ADP-FORMING]"/>
    <property type="match status" value="1"/>
</dbReference>
<evidence type="ECO:0000256" key="3">
    <source>
        <dbReference type="ARBA" id="ARBA00022840"/>
    </source>
</evidence>
<evidence type="ECO:0000313" key="6">
    <source>
        <dbReference type="EMBL" id="GAG57289.1"/>
    </source>
</evidence>
<dbReference type="Gene3D" id="3.40.50.261">
    <property type="entry name" value="Succinyl-CoA synthetase domains"/>
    <property type="match status" value="2"/>
</dbReference>
<dbReference type="InterPro" id="IPR051538">
    <property type="entry name" value="Acyl-CoA_Synth/Transferase"/>
</dbReference>
<feature type="non-terminal residue" evidence="6">
    <location>
        <position position="1"/>
    </location>
</feature>
<dbReference type="SUPFAM" id="SSF52210">
    <property type="entry name" value="Succinyl-CoA synthetase domains"/>
    <property type="match status" value="2"/>
</dbReference>
<feature type="domain" description="CoA-binding" evidence="4">
    <location>
        <begin position="7"/>
        <end position="102"/>
    </location>
</feature>
<dbReference type="EMBL" id="BART01002157">
    <property type="protein sequence ID" value="GAG57289.1"/>
    <property type="molecule type" value="Genomic_DNA"/>
</dbReference>
<dbReference type="Gene3D" id="3.40.50.720">
    <property type="entry name" value="NAD(P)-binding Rossmann-like Domain"/>
    <property type="match status" value="1"/>
</dbReference>
<reference evidence="6" key="1">
    <citation type="journal article" date="2014" name="Front. Microbiol.">
        <title>High frequency of phylogenetically diverse reductive dehalogenase-homologous genes in deep subseafloor sedimentary metagenomes.</title>
        <authorList>
            <person name="Kawai M."/>
            <person name="Futagami T."/>
            <person name="Toyoda A."/>
            <person name="Takaki Y."/>
            <person name="Nishi S."/>
            <person name="Hori S."/>
            <person name="Arai W."/>
            <person name="Tsubouchi T."/>
            <person name="Morono Y."/>
            <person name="Uchiyama I."/>
            <person name="Ito T."/>
            <person name="Fujiyama A."/>
            <person name="Inagaki F."/>
            <person name="Takami H."/>
        </authorList>
    </citation>
    <scope>NUCLEOTIDE SEQUENCE</scope>
    <source>
        <strain evidence="6">Expedition CK06-06</strain>
    </source>
</reference>
<evidence type="ECO:0000256" key="1">
    <source>
        <dbReference type="ARBA" id="ARBA00022598"/>
    </source>
</evidence>
<evidence type="ECO:0000256" key="2">
    <source>
        <dbReference type="ARBA" id="ARBA00022741"/>
    </source>
</evidence>
<name>X0YLW5_9ZZZZ</name>
<keyword evidence="2" id="KW-0547">Nucleotide-binding</keyword>
<proteinExistence type="predicted"/>
<sequence length="435" mass="48523">KRTGFKKVFPVNVKREYIFNDKCYKSIKEITEHIDLAILVVPAKYSYEIIKDAVESKVSAIIIISGGFRESGKSGIELEDKIKLEIKDTETRVLGPNCLGIYSAPNNLSSFFLPSEKMNIPKREKNELSILSQSGAISVNLMHLLPNVGVRSIVSFGNMADVDATDLITHFNKDKGTKVIALYIEGFKNGRKFYEVAKNLEKPLIVLKGGKVEEVKEATISHVGAMAGDYDIVKTVFGDANVINAEDIQQFFEYCKIFTLLDEKRVEGNKIAVLSNSGGLGILGADGIKNSRLSLTKYSKNTISKIKNIVRGFLTVSNPTDIGTDATDMDYIEVAKYICDDREVSALVLLPGFEPPPIEIPRLIKNIEKICKQTEKPIVVAFTQTEDRIKYANQLESKNVPVFQSPERAVKALGKYINYYYQTGYFPWESSSVNL</sequence>